<accession>A0ABQ1GD22</accession>
<keyword evidence="2" id="KW-1185">Reference proteome</keyword>
<evidence type="ECO:0000313" key="2">
    <source>
        <dbReference type="Proteomes" id="UP000609323"/>
    </source>
</evidence>
<sequence length="63" mass="7441">MCANRLSEEAVFSLFIYAFGEIITRKEAKTTLHWRFCTYPWIPGFYNLKGQDPLPIKWEVIEA</sequence>
<reference evidence="2" key="1">
    <citation type="journal article" date="2019" name="Int. J. Syst. Evol. Microbiol.">
        <title>The Global Catalogue of Microorganisms (GCM) 10K type strain sequencing project: providing services to taxonomists for standard genome sequencing and annotation.</title>
        <authorList>
            <consortium name="The Broad Institute Genomics Platform"/>
            <consortium name="The Broad Institute Genome Sequencing Center for Infectious Disease"/>
            <person name="Wu L."/>
            <person name="Ma J."/>
        </authorList>
    </citation>
    <scope>NUCLEOTIDE SEQUENCE [LARGE SCALE GENOMIC DNA]</scope>
    <source>
        <strain evidence="2">CGMCC 1.15044</strain>
    </source>
</reference>
<dbReference type="EMBL" id="BMHF01000009">
    <property type="protein sequence ID" value="GGA41276.1"/>
    <property type="molecule type" value="Genomic_DNA"/>
</dbReference>
<evidence type="ECO:0000313" key="1">
    <source>
        <dbReference type="EMBL" id="GGA41276.1"/>
    </source>
</evidence>
<protein>
    <submittedName>
        <fullName evidence="1">Uncharacterized protein</fullName>
    </submittedName>
</protein>
<proteinExistence type="predicted"/>
<gene>
    <name evidence="1" type="ORF">GCM10010917_28170</name>
</gene>
<comment type="caution">
    <text evidence="1">The sequence shown here is derived from an EMBL/GenBank/DDBJ whole genome shotgun (WGS) entry which is preliminary data.</text>
</comment>
<name>A0ABQ1GD22_9BACL</name>
<organism evidence="1 2">
    <name type="scientific">Paenibacillus physcomitrellae</name>
    <dbReference type="NCBI Taxonomy" id="1619311"/>
    <lineage>
        <taxon>Bacteria</taxon>
        <taxon>Bacillati</taxon>
        <taxon>Bacillota</taxon>
        <taxon>Bacilli</taxon>
        <taxon>Bacillales</taxon>
        <taxon>Paenibacillaceae</taxon>
        <taxon>Paenibacillus</taxon>
    </lineage>
</organism>
<dbReference type="Proteomes" id="UP000609323">
    <property type="component" value="Unassembled WGS sequence"/>
</dbReference>